<feature type="compositionally biased region" description="Basic and acidic residues" evidence="5">
    <location>
        <begin position="1167"/>
        <end position="1179"/>
    </location>
</feature>
<feature type="domain" description="RING-type" evidence="6">
    <location>
        <begin position="487"/>
        <end position="580"/>
    </location>
</feature>
<dbReference type="Gene3D" id="3.30.40.10">
    <property type="entry name" value="Zinc/RING finger domain, C3HC4 (zinc finger)"/>
    <property type="match status" value="1"/>
</dbReference>
<keyword evidence="1" id="KW-0479">Metal-binding</keyword>
<feature type="compositionally biased region" description="Low complexity" evidence="5">
    <location>
        <begin position="208"/>
        <end position="229"/>
    </location>
</feature>
<reference evidence="7 8" key="1">
    <citation type="submission" date="2024-02" db="EMBL/GenBank/DDBJ databases">
        <title>A draft genome for the cacao thread blight pathogen Marasmius crinis-equi.</title>
        <authorList>
            <person name="Cohen S.P."/>
            <person name="Baruah I.K."/>
            <person name="Amoako-Attah I."/>
            <person name="Bukari Y."/>
            <person name="Meinhardt L.W."/>
            <person name="Bailey B.A."/>
        </authorList>
    </citation>
    <scope>NUCLEOTIDE SEQUENCE [LARGE SCALE GENOMIC DNA]</scope>
    <source>
        <strain evidence="7 8">GH-76</strain>
    </source>
</reference>
<feature type="compositionally biased region" description="Basic residues" evidence="5">
    <location>
        <begin position="849"/>
        <end position="863"/>
    </location>
</feature>
<feature type="compositionally biased region" description="Basic and acidic residues" evidence="5">
    <location>
        <begin position="817"/>
        <end position="827"/>
    </location>
</feature>
<feature type="compositionally biased region" description="Basic residues" evidence="5">
    <location>
        <begin position="318"/>
        <end position="332"/>
    </location>
</feature>
<feature type="region of interest" description="Disordered" evidence="5">
    <location>
        <begin position="639"/>
        <end position="687"/>
    </location>
</feature>
<dbReference type="InterPro" id="IPR013083">
    <property type="entry name" value="Znf_RING/FYVE/PHD"/>
</dbReference>
<evidence type="ECO:0000313" key="7">
    <source>
        <dbReference type="EMBL" id="KAL0564321.1"/>
    </source>
</evidence>
<feature type="compositionally biased region" description="Polar residues" evidence="5">
    <location>
        <begin position="279"/>
        <end position="289"/>
    </location>
</feature>
<keyword evidence="2 4" id="KW-0863">Zinc-finger</keyword>
<dbReference type="EMBL" id="JBAHYK010002853">
    <property type="protein sequence ID" value="KAL0564321.1"/>
    <property type="molecule type" value="Genomic_DNA"/>
</dbReference>
<evidence type="ECO:0000256" key="4">
    <source>
        <dbReference type="PROSITE-ProRule" id="PRU00175"/>
    </source>
</evidence>
<feature type="compositionally biased region" description="Pro residues" evidence="5">
    <location>
        <begin position="984"/>
        <end position="993"/>
    </location>
</feature>
<dbReference type="SMART" id="SM00184">
    <property type="entry name" value="RING"/>
    <property type="match status" value="1"/>
</dbReference>
<evidence type="ECO:0000313" key="8">
    <source>
        <dbReference type="Proteomes" id="UP001465976"/>
    </source>
</evidence>
<feature type="compositionally biased region" description="Low complexity" evidence="5">
    <location>
        <begin position="116"/>
        <end position="136"/>
    </location>
</feature>
<protein>
    <recommendedName>
        <fullName evidence="6">RING-type domain-containing protein</fullName>
    </recommendedName>
</protein>
<feature type="compositionally biased region" description="Polar residues" evidence="5">
    <location>
        <begin position="660"/>
        <end position="679"/>
    </location>
</feature>
<feature type="region of interest" description="Disordered" evidence="5">
    <location>
        <begin position="509"/>
        <end position="545"/>
    </location>
</feature>
<feature type="compositionally biased region" description="Polar residues" evidence="5">
    <location>
        <begin position="23"/>
        <end position="37"/>
    </location>
</feature>
<feature type="region of interest" description="Disordered" evidence="5">
    <location>
        <begin position="975"/>
        <end position="1239"/>
    </location>
</feature>
<feature type="compositionally biased region" description="Low complexity" evidence="5">
    <location>
        <begin position="523"/>
        <end position="534"/>
    </location>
</feature>
<organism evidence="7 8">
    <name type="scientific">Marasmius crinis-equi</name>
    <dbReference type="NCBI Taxonomy" id="585013"/>
    <lineage>
        <taxon>Eukaryota</taxon>
        <taxon>Fungi</taxon>
        <taxon>Dikarya</taxon>
        <taxon>Basidiomycota</taxon>
        <taxon>Agaricomycotina</taxon>
        <taxon>Agaricomycetes</taxon>
        <taxon>Agaricomycetidae</taxon>
        <taxon>Agaricales</taxon>
        <taxon>Marasmiineae</taxon>
        <taxon>Marasmiaceae</taxon>
        <taxon>Marasmius</taxon>
    </lineage>
</organism>
<feature type="compositionally biased region" description="Acidic residues" evidence="5">
    <location>
        <begin position="81"/>
        <end position="102"/>
    </location>
</feature>
<feature type="compositionally biased region" description="Pro residues" evidence="5">
    <location>
        <begin position="1102"/>
        <end position="1115"/>
    </location>
</feature>
<proteinExistence type="predicted"/>
<feature type="non-terminal residue" evidence="7">
    <location>
        <position position="1253"/>
    </location>
</feature>
<dbReference type="InterPro" id="IPR001841">
    <property type="entry name" value="Znf_RING"/>
</dbReference>
<feature type="compositionally biased region" description="Polar residues" evidence="5">
    <location>
        <begin position="828"/>
        <end position="839"/>
    </location>
</feature>
<dbReference type="PANTHER" id="PTHR15710">
    <property type="entry name" value="E3 UBIQUITIN-PROTEIN LIGASE PRAJA"/>
    <property type="match status" value="1"/>
</dbReference>
<feature type="compositionally biased region" description="Polar residues" evidence="5">
    <location>
        <begin position="166"/>
        <end position="200"/>
    </location>
</feature>
<feature type="region of interest" description="Disordered" evidence="5">
    <location>
        <begin position="815"/>
        <end position="870"/>
    </location>
</feature>
<name>A0ABR3EN71_9AGAR</name>
<gene>
    <name evidence="7" type="ORF">V5O48_017726</name>
</gene>
<comment type="caution">
    <text evidence="7">The sequence shown here is derived from an EMBL/GenBank/DDBJ whole genome shotgun (WGS) entry which is preliminary data.</text>
</comment>
<keyword evidence="8" id="KW-1185">Reference proteome</keyword>
<feature type="region of interest" description="Disordered" evidence="5">
    <location>
        <begin position="23"/>
        <end position="339"/>
    </location>
</feature>
<feature type="compositionally biased region" description="Polar residues" evidence="5">
    <location>
        <begin position="62"/>
        <end position="78"/>
    </location>
</feature>
<dbReference type="PROSITE" id="PS50089">
    <property type="entry name" value="ZF_RING_2"/>
    <property type="match status" value="1"/>
</dbReference>
<feature type="region of interest" description="Disordered" evidence="5">
    <location>
        <begin position="728"/>
        <end position="789"/>
    </location>
</feature>
<feature type="compositionally biased region" description="Basic and acidic residues" evidence="5">
    <location>
        <begin position="1222"/>
        <end position="1239"/>
    </location>
</feature>
<evidence type="ECO:0000256" key="5">
    <source>
        <dbReference type="SAM" id="MobiDB-lite"/>
    </source>
</evidence>
<feature type="compositionally biased region" description="Polar residues" evidence="5">
    <location>
        <begin position="751"/>
        <end position="765"/>
    </location>
</feature>
<feature type="compositionally biased region" description="Low complexity" evidence="5">
    <location>
        <begin position="1024"/>
        <end position="1064"/>
    </location>
</feature>
<evidence type="ECO:0000256" key="2">
    <source>
        <dbReference type="ARBA" id="ARBA00022771"/>
    </source>
</evidence>
<dbReference type="SUPFAM" id="SSF57850">
    <property type="entry name" value="RING/U-box"/>
    <property type="match status" value="1"/>
</dbReference>
<feature type="compositionally biased region" description="Basic residues" evidence="5">
    <location>
        <begin position="1203"/>
        <end position="1212"/>
    </location>
</feature>
<feature type="region of interest" description="Disordered" evidence="5">
    <location>
        <begin position="364"/>
        <end position="415"/>
    </location>
</feature>
<feature type="compositionally biased region" description="Polar residues" evidence="5">
    <location>
        <begin position="509"/>
        <end position="521"/>
    </location>
</feature>
<dbReference type="Proteomes" id="UP001465976">
    <property type="component" value="Unassembled WGS sequence"/>
</dbReference>
<evidence type="ECO:0000256" key="3">
    <source>
        <dbReference type="ARBA" id="ARBA00022833"/>
    </source>
</evidence>
<feature type="compositionally biased region" description="Polar residues" evidence="5">
    <location>
        <begin position="1013"/>
        <end position="1023"/>
    </location>
</feature>
<accession>A0ABR3EN71</accession>
<evidence type="ECO:0000256" key="1">
    <source>
        <dbReference type="ARBA" id="ARBA00022723"/>
    </source>
</evidence>
<feature type="region of interest" description="Disordered" evidence="5">
    <location>
        <begin position="883"/>
        <end position="945"/>
    </location>
</feature>
<dbReference type="Pfam" id="PF13639">
    <property type="entry name" value="zf-RING_2"/>
    <property type="match status" value="1"/>
</dbReference>
<sequence>MSDNHRRSSTGFFSSIFRSLTGLVQDQPRQNTVNDNNNEPHDQHDQFGSSAGAPSHDVEMTANDNEVATHIARSNNAQKNDDDDLPTLEDVSDTEESSADELEMLRAPSVPPSLPPSSTTSNVSSHASSPVPASFRRGQRRVRVEDEDDGDLARDRRHPSRRAADTSRSALPSAATTRNESPLNNSTRSSSNSDAQNNHTFLHRFRPFSRSSTPDSSSSSSASRGAASPHIHFFHRHSQRSNGHGQTRHRQEGSGGGVPGLGSAADNARRARSPEGSVFNASSQSSSTPRPAATSQSGTFGGSFAGSTTRSQPSMPRRQPHRHSDHHHHPPHHLGDGFFPDTPLPFAALPTLLRSFGVTTNGYSDTGSGNMPRHASAGGDGAAPTNTNSDGSRDANQPPHMFTADFGGMGPDGGPNAGNAGNFFAFPFGGDFDFFDHPLFSLNEERERDDSSRGRQIVDGLESVDVGLVKRLERANQTLGEEDGSNCAVCWESLVDGVVADWGTNASAPAELSSTQTTANVGPTPSTDSSSTSPAESREAQQNNESTKKIVALPCSHLFHADCLLPWFSRPMQTTCPVCRFDVDPDHRIWGQRERRGMPMGMGMGFFGGPMGPMDHDHEHGRDQGVLADLMALAALSRLARPREQDRNDATPGQTPPMNTPNAATNGVNPERNSANTNTDRGEDDPLQRIAERVVRQWLGSGNSPLAGGGQEGQNQPRVRVVNSENGGGLQIHVDMSGTGDENGPAPPFTNPSVNANANNATPDTFANGVDASRAGNDDDRRRGPTFSIGFDMIFGPPPGPGVNPPPGFFPIGFPFDEPRTFTDNDRPTPSNSNTTSFRGNDDTQRRHPEPHHHHHHHHHRPRPPNVDADGDVIMEFEHIIHYSGDTERPRQRNGGAEQASPSPHGPNAARSPPVSHERRRSSYPPFNIHPDGRSESRRASLNSDFLADRPGVRVFTGTATSMGDMMRQIDEHLDSHRHGPTSTPVPTPPPQARPEQTPRTRSPTAVLPPWMSQESLVETSNTQSGAPSGSGSQQEQQPTHAAAAAPSPTTRSAETTTPTSQPTSPHPQPFSQPQTTQNNDPNSMPFTEFLRSWNSERTESPLPPLPRVPRPPVPASDERPPPPPFSTSRPPPRPAPHMPRRTPRPAPPSRDNETKWAPPSAPGPTLRERVEKKEREAGFRCWDMSCGVGPSDEEPLVDTNTRKRKQVHVKKPSSLTKGKGKATETTEGVEKSSDEDVCEHTFHPSCLISASR</sequence>
<keyword evidence="3" id="KW-0862">Zinc</keyword>
<evidence type="ECO:0000259" key="6">
    <source>
        <dbReference type="PROSITE" id="PS50089"/>
    </source>
</evidence>
<feature type="compositionally biased region" description="Pro residues" evidence="5">
    <location>
        <begin position="1122"/>
        <end position="1138"/>
    </location>
</feature>